<sequence>MERDYLKWSEHPYAGEQYPPLNPVTPQAGSWPMFFFTRRGQKFFDPFGKPVNWKIRNPNLIDWASELIIVQNTMRNITPQQIQIAQYWGTGEVSRKVTPIIYNLMETYGIGSTSAARLMGMYQAAINDVFVITWYFKYLWDVARPCQYDWNMKTVLFTPRFPGYPSAHATMAGCTEVILSYYFPQESMRIHQIMEECALSRLYAGVHFKVDNDEGLSLGRQIGEIVVALIKEQNVQ</sequence>
<accession>A0ABU1TVW2</accession>
<dbReference type="InterPro" id="IPR000326">
    <property type="entry name" value="PAP2/HPO"/>
</dbReference>
<dbReference type="Proteomes" id="UP001258181">
    <property type="component" value="Unassembled WGS sequence"/>
</dbReference>
<dbReference type="RefSeq" id="WP_310255847.1">
    <property type="nucleotide sequence ID" value="NZ_JAVDWA010000001.1"/>
</dbReference>
<evidence type="ECO:0000313" key="2">
    <source>
        <dbReference type="EMBL" id="MDR7071327.1"/>
    </source>
</evidence>
<proteinExistence type="predicted"/>
<gene>
    <name evidence="2" type="ORF">J2X07_000302</name>
</gene>
<name>A0ABU1TVW2_9BACL</name>
<dbReference type="InterPro" id="IPR036938">
    <property type="entry name" value="PAP2/HPO_sf"/>
</dbReference>
<dbReference type="EMBL" id="JAVDWA010000001">
    <property type="protein sequence ID" value="MDR7071327.1"/>
    <property type="molecule type" value="Genomic_DNA"/>
</dbReference>
<dbReference type="SUPFAM" id="SSF48317">
    <property type="entry name" value="Acid phosphatase/Vanadium-dependent haloperoxidase"/>
    <property type="match status" value="1"/>
</dbReference>
<feature type="domain" description="Phosphatidic acid phosphatase type 2/haloperoxidase" evidence="1">
    <location>
        <begin position="132"/>
        <end position="229"/>
    </location>
</feature>
<dbReference type="InterPro" id="IPR052559">
    <property type="entry name" value="V-haloperoxidase"/>
</dbReference>
<dbReference type="PANTHER" id="PTHR34599:SF1">
    <property type="entry name" value="PHOSPHATIDIC ACID PHOSPHATASE TYPE 2_HALOPEROXIDASE DOMAIN-CONTAINING PROTEIN"/>
    <property type="match status" value="1"/>
</dbReference>
<evidence type="ECO:0000313" key="3">
    <source>
        <dbReference type="Proteomes" id="UP001258181"/>
    </source>
</evidence>
<comment type="caution">
    <text evidence="2">The sequence shown here is derived from an EMBL/GenBank/DDBJ whole genome shotgun (WGS) entry which is preliminary data.</text>
</comment>
<protein>
    <submittedName>
        <fullName evidence="2">Membrane-associated phospholipid phosphatase</fullName>
    </submittedName>
</protein>
<dbReference type="Pfam" id="PF01569">
    <property type="entry name" value="PAP2"/>
    <property type="match status" value="1"/>
</dbReference>
<keyword evidence="3" id="KW-1185">Reference proteome</keyword>
<reference evidence="2 3" key="1">
    <citation type="submission" date="2023-07" db="EMBL/GenBank/DDBJ databases">
        <title>Sorghum-associated microbial communities from plants grown in Nebraska, USA.</title>
        <authorList>
            <person name="Schachtman D."/>
        </authorList>
    </citation>
    <scope>NUCLEOTIDE SEQUENCE [LARGE SCALE GENOMIC DNA]</scope>
    <source>
        <strain evidence="2 3">BE211</strain>
    </source>
</reference>
<dbReference type="CDD" id="cd03398">
    <property type="entry name" value="PAP2_haloperoxidase"/>
    <property type="match status" value="1"/>
</dbReference>
<organism evidence="2 3">
    <name type="scientific">Fictibacillus barbaricus</name>
    <dbReference type="NCBI Taxonomy" id="182136"/>
    <lineage>
        <taxon>Bacteria</taxon>
        <taxon>Bacillati</taxon>
        <taxon>Bacillota</taxon>
        <taxon>Bacilli</taxon>
        <taxon>Bacillales</taxon>
        <taxon>Fictibacillaceae</taxon>
        <taxon>Fictibacillus</taxon>
    </lineage>
</organism>
<dbReference type="Gene3D" id="1.10.606.20">
    <property type="match status" value="1"/>
</dbReference>
<dbReference type="PANTHER" id="PTHR34599">
    <property type="entry name" value="PEROXIDASE-RELATED"/>
    <property type="match status" value="1"/>
</dbReference>
<evidence type="ECO:0000259" key="1">
    <source>
        <dbReference type="Pfam" id="PF01569"/>
    </source>
</evidence>